<dbReference type="STRING" id="765257.A0A0C9YDY5"/>
<gene>
    <name evidence="2" type="ORF">PISMIDRAFT_19067</name>
</gene>
<dbReference type="AlphaFoldDB" id="A0A0C9YDY5"/>
<dbReference type="HOGENOM" id="CLU_050257_0_0_1"/>
<feature type="compositionally biased region" description="Basic residues" evidence="1">
    <location>
        <begin position="154"/>
        <end position="164"/>
    </location>
</feature>
<evidence type="ECO:0000313" key="2">
    <source>
        <dbReference type="EMBL" id="KIK12009.1"/>
    </source>
</evidence>
<reference evidence="3" key="2">
    <citation type="submission" date="2015-01" db="EMBL/GenBank/DDBJ databases">
        <title>Evolutionary Origins and Diversification of the Mycorrhizal Mutualists.</title>
        <authorList>
            <consortium name="DOE Joint Genome Institute"/>
            <consortium name="Mycorrhizal Genomics Consortium"/>
            <person name="Kohler A."/>
            <person name="Kuo A."/>
            <person name="Nagy L.G."/>
            <person name="Floudas D."/>
            <person name="Copeland A."/>
            <person name="Barry K.W."/>
            <person name="Cichocki N."/>
            <person name="Veneault-Fourrey C."/>
            <person name="LaButti K."/>
            <person name="Lindquist E.A."/>
            <person name="Lipzen A."/>
            <person name="Lundell T."/>
            <person name="Morin E."/>
            <person name="Murat C."/>
            <person name="Riley R."/>
            <person name="Ohm R."/>
            <person name="Sun H."/>
            <person name="Tunlid A."/>
            <person name="Henrissat B."/>
            <person name="Grigoriev I.V."/>
            <person name="Hibbett D.S."/>
            <person name="Martin F."/>
        </authorList>
    </citation>
    <scope>NUCLEOTIDE SEQUENCE [LARGE SCALE GENOMIC DNA]</scope>
    <source>
        <strain evidence="3">441</strain>
    </source>
</reference>
<evidence type="ECO:0000256" key="1">
    <source>
        <dbReference type="SAM" id="MobiDB-lite"/>
    </source>
</evidence>
<protein>
    <submittedName>
        <fullName evidence="2">Uncharacterized protein</fullName>
    </submittedName>
</protein>
<feature type="compositionally biased region" description="Basic and acidic residues" evidence="1">
    <location>
        <begin position="300"/>
        <end position="322"/>
    </location>
</feature>
<proteinExistence type="predicted"/>
<sequence length="332" mass="36622">MVATTRPVPKVAVEESKAQRIQRQQARFRDRGGTFVPSDKNPLADILLARTVTGESPSKAKSLHSSKTERLLPTASPVRRTAVLSPSRDSSNAARPKGAGSLSEKAFQENSSVPGSSKAAKRVVECVRKKGSKKRKATHVEDISADENEESKLSRKPKARRPKKSAQYNIATPKCKARTTAVPAARKGVVESEDDQTLVEAPQKAGGRGKKRKSVVIEDTFDMSGDDHPATTRKRMSRLQKTSEKFPSSRRTPESTRKESEGDELEVTRESSTSKRWPPDGDTARKKSEKTPRSTSNSRKAGDADVEFKKLPKGKTSKESSQGRRFCRKRVR</sequence>
<dbReference type="EMBL" id="KN834130">
    <property type="protein sequence ID" value="KIK12009.1"/>
    <property type="molecule type" value="Genomic_DNA"/>
</dbReference>
<name>A0A0C9YDY5_9AGAM</name>
<reference evidence="2 3" key="1">
    <citation type="submission" date="2014-04" db="EMBL/GenBank/DDBJ databases">
        <authorList>
            <consortium name="DOE Joint Genome Institute"/>
            <person name="Kuo A."/>
            <person name="Kohler A."/>
            <person name="Costa M.D."/>
            <person name="Nagy L.G."/>
            <person name="Floudas D."/>
            <person name="Copeland A."/>
            <person name="Barry K.W."/>
            <person name="Cichocki N."/>
            <person name="Veneault-Fourrey C."/>
            <person name="LaButti K."/>
            <person name="Lindquist E.A."/>
            <person name="Lipzen A."/>
            <person name="Lundell T."/>
            <person name="Morin E."/>
            <person name="Murat C."/>
            <person name="Sun H."/>
            <person name="Tunlid A."/>
            <person name="Henrissat B."/>
            <person name="Grigoriev I.V."/>
            <person name="Hibbett D.S."/>
            <person name="Martin F."/>
            <person name="Nordberg H.P."/>
            <person name="Cantor M.N."/>
            <person name="Hua S.X."/>
        </authorList>
    </citation>
    <scope>NUCLEOTIDE SEQUENCE [LARGE SCALE GENOMIC DNA]</scope>
    <source>
        <strain evidence="2 3">441</strain>
    </source>
</reference>
<keyword evidence="3" id="KW-1185">Reference proteome</keyword>
<feature type="compositionally biased region" description="Basic and acidic residues" evidence="1">
    <location>
        <begin position="251"/>
        <end position="292"/>
    </location>
</feature>
<feature type="region of interest" description="Disordered" evidence="1">
    <location>
        <begin position="1"/>
        <end position="332"/>
    </location>
</feature>
<dbReference type="Proteomes" id="UP000054018">
    <property type="component" value="Unassembled WGS sequence"/>
</dbReference>
<accession>A0A0C9YDY5</accession>
<organism evidence="2 3">
    <name type="scientific">Pisolithus microcarpus 441</name>
    <dbReference type="NCBI Taxonomy" id="765257"/>
    <lineage>
        <taxon>Eukaryota</taxon>
        <taxon>Fungi</taxon>
        <taxon>Dikarya</taxon>
        <taxon>Basidiomycota</taxon>
        <taxon>Agaricomycotina</taxon>
        <taxon>Agaricomycetes</taxon>
        <taxon>Agaricomycetidae</taxon>
        <taxon>Boletales</taxon>
        <taxon>Sclerodermatineae</taxon>
        <taxon>Pisolithaceae</taxon>
        <taxon>Pisolithus</taxon>
    </lineage>
</organism>
<dbReference type="OrthoDB" id="3047765at2759"/>
<evidence type="ECO:0000313" key="3">
    <source>
        <dbReference type="Proteomes" id="UP000054018"/>
    </source>
</evidence>